<dbReference type="Pfam" id="PF13581">
    <property type="entry name" value="HATPase_c_2"/>
    <property type="match status" value="1"/>
</dbReference>
<dbReference type="CDD" id="cd16936">
    <property type="entry name" value="HATPase_RsbW-like"/>
    <property type="match status" value="1"/>
</dbReference>
<keyword evidence="1" id="KW-0808">Transferase</keyword>
<dbReference type="InterPro" id="IPR050267">
    <property type="entry name" value="Anti-sigma-factor_SerPK"/>
</dbReference>
<evidence type="ECO:0000259" key="2">
    <source>
        <dbReference type="Pfam" id="PF13581"/>
    </source>
</evidence>
<dbReference type="Gene3D" id="3.30.565.10">
    <property type="entry name" value="Histidine kinase-like ATPase, C-terminal domain"/>
    <property type="match status" value="1"/>
</dbReference>
<evidence type="ECO:0000313" key="3">
    <source>
        <dbReference type="EMBL" id="TMQ84018.1"/>
    </source>
</evidence>
<dbReference type="InterPro" id="IPR003594">
    <property type="entry name" value="HATPase_dom"/>
</dbReference>
<dbReference type="OrthoDB" id="3852126at2"/>
<keyword evidence="1" id="KW-0723">Serine/threonine-protein kinase</keyword>
<dbReference type="PANTHER" id="PTHR35526">
    <property type="entry name" value="ANTI-SIGMA-F FACTOR RSBW-RELATED"/>
    <property type="match status" value="1"/>
</dbReference>
<organism evidence="3 4">
    <name type="scientific">Actinomadura soli</name>
    <dbReference type="NCBI Taxonomy" id="2508997"/>
    <lineage>
        <taxon>Bacteria</taxon>
        <taxon>Bacillati</taxon>
        <taxon>Actinomycetota</taxon>
        <taxon>Actinomycetes</taxon>
        <taxon>Streptosporangiales</taxon>
        <taxon>Thermomonosporaceae</taxon>
        <taxon>Actinomadura</taxon>
    </lineage>
</organism>
<dbReference type="RefSeq" id="WP_138650625.1">
    <property type="nucleotide sequence ID" value="NZ_VCKW01000483.1"/>
</dbReference>
<feature type="domain" description="Histidine kinase/HSP90-like ATPase" evidence="2">
    <location>
        <begin position="13"/>
        <end position="107"/>
    </location>
</feature>
<sequence>MIVLKPEDVEARRGRDHVAEIATAEEWPVDLDDVRVVTAELINNAIGHADTDQIRVEAYSDQDESEGLYVVEVWDADGMNRPRQQCLSLEGEHGRGLHLVAALAHAWGVQVGRDSQTNDNDSGKIVFARWLVKRK</sequence>
<name>A0A5C4IYS0_9ACTN</name>
<accession>A0A5C4IYS0</accession>
<dbReference type="PANTHER" id="PTHR35526:SF3">
    <property type="entry name" value="ANTI-SIGMA-F FACTOR RSBW"/>
    <property type="match status" value="1"/>
</dbReference>
<keyword evidence="3" id="KW-0547">Nucleotide-binding</keyword>
<keyword evidence="4" id="KW-1185">Reference proteome</keyword>
<dbReference type="SUPFAM" id="SSF55874">
    <property type="entry name" value="ATPase domain of HSP90 chaperone/DNA topoisomerase II/histidine kinase"/>
    <property type="match status" value="1"/>
</dbReference>
<keyword evidence="3" id="KW-0067">ATP-binding</keyword>
<keyword evidence="1" id="KW-0418">Kinase</keyword>
<dbReference type="GO" id="GO:0005524">
    <property type="term" value="F:ATP binding"/>
    <property type="evidence" value="ECO:0007669"/>
    <property type="project" value="UniProtKB-KW"/>
</dbReference>
<proteinExistence type="predicted"/>
<gene>
    <name evidence="3" type="ORF">ETD83_40960</name>
</gene>
<reference evidence="3 4" key="1">
    <citation type="submission" date="2019-05" db="EMBL/GenBank/DDBJ databases">
        <title>Draft genome sequence of Actinomadura sp. 14C53.</title>
        <authorList>
            <person name="Saricaoglu S."/>
            <person name="Isik K."/>
        </authorList>
    </citation>
    <scope>NUCLEOTIDE SEQUENCE [LARGE SCALE GENOMIC DNA]</scope>
    <source>
        <strain evidence="3 4">14C53</strain>
    </source>
</reference>
<dbReference type="InterPro" id="IPR036890">
    <property type="entry name" value="HATPase_C_sf"/>
</dbReference>
<dbReference type="EMBL" id="VCKW01000483">
    <property type="protein sequence ID" value="TMQ84018.1"/>
    <property type="molecule type" value="Genomic_DNA"/>
</dbReference>
<evidence type="ECO:0000313" key="4">
    <source>
        <dbReference type="Proteomes" id="UP000309174"/>
    </source>
</evidence>
<dbReference type="GO" id="GO:0004674">
    <property type="term" value="F:protein serine/threonine kinase activity"/>
    <property type="evidence" value="ECO:0007669"/>
    <property type="project" value="UniProtKB-KW"/>
</dbReference>
<evidence type="ECO:0000256" key="1">
    <source>
        <dbReference type="ARBA" id="ARBA00022527"/>
    </source>
</evidence>
<dbReference type="AlphaFoldDB" id="A0A5C4IYS0"/>
<protein>
    <submittedName>
        <fullName evidence="3">ATP-binding protein</fullName>
    </submittedName>
</protein>
<dbReference type="Proteomes" id="UP000309174">
    <property type="component" value="Unassembled WGS sequence"/>
</dbReference>
<comment type="caution">
    <text evidence="3">The sequence shown here is derived from an EMBL/GenBank/DDBJ whole genome shotgun (WGS) entry which is preliminary data.</text>
</comment>